<reference evidence="3 4" key="1">
    <citation type="submission" date="2019-03" db="EMBL/GenBank/DDBJ databases">
        <title>Genome sequence of Sphingomonas sp. 17J27-24.</title>
        <authorList>
            <person name="Kim M."/>
            <person name="Maeng S."/>
            <person name="Sathiyaraj S."/>
        </authorList>
    </citation>
    <scope>NUCLEOTIDE SEQUENCE [LARGE SCALE GENOMIC DNA]</scope>
    <source>
        <strain evidence="3 4">17J27-24</strain>
    </source>
</reference>
<keyword evidence="4" id="KW-1185">Reference proteome</keyword>
<dbReference type="PANTHER" id="PTHR43708:SF4">
    <property type="entry name" value="OXIDOREDUCTASE YCEM-RELATED"/>
    <property type="match status" value="1"/>
</dbReference>
<protein>
    <submittedName>
        <fullName evidence="3">Gfo/Idh/MocA family oxidoreductase</fullName>
    </submittedName>
</protein>
<accession>A0A4Y8ZPP2</accession>
<evidence type="ECO:0000259" key="2">
    <source>
        <dbReference type="Pfam" id="PF21378"/>
    </source>
</evidence>
<dbReference type="GO" id="GO:0000166">
    <property type="term" value="F:nucleotide binding"/>
    <property type="evidence" value="ECO:0007669"/>
    <property type="project" value="InterPro"/>
</dbReference>
<dbReference type="Gene3D" id="3.40.50.720">
    <property type="entry name" value="NAD(P)-binding Rossmann-like Domain"/>
    <property type="match status" value="1"/>
</dbReference>
<sequence length="303" mass="32027">MRVGMIGLGDIAAKAWLPVLAAVPGIELHLATRDPARLAALGDAWRIPHRHASLDPLLAARPDAVLVHAATAAHPALVARLLDAGIPTLVDKPLADSLAEAERLVALARARGVSLMVGFNRRFAPALAALRDAPRDLILLQKNRATLPAPPRVTVFDDFIHVADTLRFLVPGPVARTTIELRREGADLAHVHLTLAGTGPAGAFAATGTMSRMSGSDEEWVEAIGGGGKRRVESLRETIVHQAGRIVRLPAPDWRPATWVRGFEAMAAHFLAAVAAGTLLDAGDALETHRLCEAIVARAEAAA</sequence>
<gene>
    <name evidence="3" type="ORF">E2493_20205</name>
</gene>
<evidence type="ECO:0000313" key="4">
    <source>
        <dbReference type="Proteomes" id="UP000298213"/>
    </source>
</evidence>
<organism evidence="3 4">
    <name type="scientific">Sphingomonas parva</name>
    <dbReference type="NCBI Taxonomy" id="2555898"/>
    <lineage>
        <taxon>Bacteria</taxon>
        <taxon>Pseudomonadati</taxon>
        <taxon>Pseudomonadota</taxon>
        <taxon>Alphaproteobacteria</taxon>
        <taxon>Sphingomonadales</taxon>
        <taxon>Sphingomonadaceae</taxon>
        <taxon>Sphingomonas</taxon>
    </lineage>
</organism>
<dbReference type="PANTHER" id="PTHR43708">
    <property type="entry name" value="CONSERVED EXPRESSED OXIDOREDUCTASE (EUROFUNG)"/>
    <property type="match status" value="1"/>
</dbReference>
<dbReference type="OrthoDB" id="9774191at2"/>
<dbReference type="InterPro" id="IPR036291">
    <property type="entry name" value="NAD(P)-bd_dom_sf"/>
</dbReference>
<dbReference type="Proteomes" id="UP000298213">
    <property type="component" value="Unassembled WGS sequence"/>
</dbReference>
<evidence type="ECO:0000313" key="3">
    <source>
        <dbReference type="EMBL" id="TFI56436.1"/>
    </source>
</evidence>
<dbReference type="Gene3D" id="3.30.360.10">
    <property type="entry name" value="Dihydrodipicolinate Reductase, domain 2"/>
    <property type="match status" value="1"/>
</dbReference>
<dbReference type="AlphaFoldDB" id="A0A4Y8ZPP2"/>
<dbReference type="SUPFAM" id="SSF55347">
    <property type="entry name" value="Glyceraldehyde-3-phosphate dehydrogenase-like, C-terminal domain"/>
    <property type="match status" value="1"/>
</dbReference>
<dbReference type="InterPro" id="IPR048477">
    <property type="entry name" value="YceM-like_C"/>
</dbReference>
<dbReference type="EMBL" id="SPDV01000079">
    <property type="protein sequence ID" value="TFI56436.1"/>
    <property type="molecule type" value="Genomic_DNA"/>
</dbReference>
<proteinExistence type="predicted"/>
<dbReference type="SUPFAM" id="SSF51735">
    <property type="entry name" value="NAD(P)-binding Rossmann-fold domains"/>
    <property type="match status" value="1"/>
</dbReference>
<evidence type="ECO:0000259" key="1">
    <source>
        <dbReference type="Pfam" id="PF01408"/>
    </source>
</evidence>
<dbReference type="RefSeq" id="WP_135090486.1">
    <property type="nucleotide sequence ID" value="NZ_SPDV01000079.1"/>
</dbReference>
<name>A0A4Y8ZPP2_9SPHN</name>
<feature type="domain" description="YceM-like C-terminal" evidence="2">
    <location>
        <begin position="140"/>
        <end position="238"/>
    </location>
</feature>
<dbReference type="Pfam" id="PF21378">
    <property type="entry name" value="YceM-like_C"/>
    <property type="match status" value="1"/>
</dbReference>
<dbReference type="InterPro" id="IPR000683">
    <property type="entry name" value="Gfo/Idh/MocA-like_OxRdtase_N"/>
</dbReference>
<dbReference type="Pfam" id="PF01408">
    <property type="entry name" value="GFO_IDH_MocA"/>
    <property type="match status" value="1"/>
</dbReference>
<dbReference type="InterPro" id="IPR051317">
    <property type="entry name" value="Gfo/Idh/MocA_oxidoreduct"/>
</dbReference>
<comment type="caution">
    <text evidence="3">The sequence shown here is derived from an EMBL/GenBank/DDBJ whole genome shotgun (WGS) entry which is preliminary data.</text>
</comment>
<feature type="domain" description="Gfo/Idh/MocA-like oxidoreductase N-terminal" evidence="1">
    <location>
        <begin position="1"/>
        <end position="119"/>
    </location>
</feature>